<keyword evidence="1" id="KW-0805">Transcription regulation</keyword>
<evidence type="ECO:0000256" key="2">
    <source>
        <dbReference type="ARBA" id="ARBA00023125"/>
    </source>
</evidence>
<evidence type="ECO:0000313" key="6">
    <source>
        <dbReference type="Proteomes" id="UP001589818"/>
    </source>
</evidence>
<dbReference type="SUPFAM" id="SSF53822">
    <property type="entry name" value="Periplasmic binding protein-like I"/>
    <property type="match status" value="1"/>
</dbReference>
<dbReference type="Gene3D" id="3.40.50.2300">
    <property type="match status" value="2"/>
</dbReference>
<dbReference type="PRINTS" id="PR00035">
    <property type="entry name" value="HTHGNTR"/>
</dbReference>
<dbReference type="InterPro" id="IPR050679">
    <property type="entry name" value="Bact_HTH_transcr_reg"/>
</dbReference>
<dbReference type="InterPro" id="IPR028082">
    <property type="entry name" value="Peripla_BP_I"/>
</dbReference>
<evidence type="ECO:0000313" key="5">
    <source>
        <dbReference type="EMBL" id="MFC0389995.1"/>
    </source>
</evidence>
<protein>
    <submittedName>
        <fullName evidence="5">GntR family transcriptional regulator</fullName>
    </submittedName>
</protein>
<name>A0ABV6J505_9BACL</name>
<feature type="domain" description="HTH gntR-type" evidence="4">
    <location>
        <begin position="1"/>
        <end position="69"/>
    </location>
</feature>
<gene>
    <name evidence="5" type="ORF">ACFFJ8_01265</name>
</gene>
<dbReference type="Gene3D" id="1.10.10.10">
    <property type="entry name" value="Winged helix-like DNA-binding domain superfamily/Winged helix DNA-binding domain"/>
    <property type="match status" value="1"/>
</dbReference>
<dbReference type="InterPro" id="IPR000524">
    <property type="entry name" value="Tscrpt_reg_HTH_GntR"/>
</dbReference>
<reference evidence="5 6" key="1">
    <citation type="submission" date="2024-09" db="EMBL/GenBank/DDBJ databases">
        <authorList>
            <person name="Sun Q."/>
            <person name="Mori K."/>
        </authorList>
    </citation>
    <scope>NUCLEOTIDE SEQUENCE [LARGE SCALE GENOMIC DNA]</scope>
    <source>
        <strain evidence="5 6">CCM 4839</strain>
    </source>
</reference>
<dbReference type="EMBL" id="JBHLVF010000005">
    <property type="protein sequence ID" value="MFC0389995.1"/>
    <property type="molecule type" value="Genomic_DNA"/>
</dbReference>
<evidence type="ECO:0000259" key="4">
    <source>
        <dbReference type="PROSITE" id="PS50949"/>
    </source>
</evidence>
<evidence type="ECO:0000256" key="1">
    <source>
        <dbReference type="ARBA" id="ARBA00023015"/>
    </source>
</evidence>
<sequence length="341" mass="38811">MSLYATLKDQIVKQILDGTYKSGDVLPTEHTLCETYGMSRVTVRRALDEMKKEGLVASVQGQGTIVSFRRGGFSSSLEIIALVAPVHNPFFASFMEHFEQVAEENGSLVLFKQDFQGQDLSSHELYYRFIKKNIRNVVLWPQTDRIDYELLTRLRSIGMNLVFFDQLFDTNVADSVGLDNSHAVTALYDKLSPTSAEEILFIGYEGLNMPSELEREQAFIAAGGGKLYRVPWGGDIERETISLLQRLQEEQALPAKILCCNGPIGLAAARYLDIRGWKEIELAVIDFLPEMTKYRMIVYRQPMKEMAIKAYQRLIAQNNQGESWQPRSYPVQGELVLFNWE</sequence>
<dbReference type="PROSITE" id="PS50949">
    <property type="entry name" value="HTH_GNTR"/>
    <property type="match status" value="1"/>
</dbReference>
<keyword evidence="3" id="KW-0804">Transcription</keyword>
<dbReference type="SMART" id="SM00345">
    <property type="entry name" value="HTH_GNTR"/>
    <property type="match status" value="1"/>
</dbReference>
<dbReference type="PANTHER" id="PTHR44846">
    <property type="entry name" value="MANNOSYL-D-GLYCERATE TRANSPORT/METABOLISM SYSTEM REPRESSOR MNGR-RELATED"/>
    <property type="match status" value="1"/>
</dbReference>
<dbReference type="SUPFAM" id="SSF46785">
    <property type="entry name" value="Winged helix' DNA-binding domain"/>
    <property type="match status" value="1"/>
</dbReference>
<accession>A0ABV6J505</accession>
<keyword evidence="6" id="KW-1185">Reference proteome</keyword>
<keyword evidence="2" id="KW-0238">DNA-binding</keyword>
<dbReference type="Pfam" id="PF00392">
    <property type="entry name" value="GntR"/>
    <property type="match status" value="1"/>
</dbReference>
<proteinExistence type="predicted"/>
<dbReference type="RefSeq" id="WP_204822158.1">
    <property type="nucleotide sequence ID" value="NZ_JANHOF010000005.1"/>
</dbReference>
<organism evidence="5 6">
    <name type="scientific">Paenibacillus mendelii</name>
    <dbReference type="NCBI Taxonomy" id="206163"/>
    <lineage>
        <taxon>Bacteria</taxon>
        <taxon>Bacillati</taxon>
        <taxon>Bacillota</taxon>
        <taxon>Bacilli</taxon>
        <taxon>Bacillales</taxon>
        <taxon>Paenibacillaceae</taxon>
        <taxon>Paenibacillus</taxon>
    </lineage>
</organism>
<comment type="caution">
    <text evidence="5">The sequence shown here is derived from an EMBL/GenBank/DDBJ whole genome shotgun (WGS) entry which is preliminary data.</text>
</comment>
<evidence type="ECO:0000256" key="3">
    <source>
        <dbReference type="ARBA" id="ARBA00023163"/>
    </source>
</evidence>
<dbReference type="InterPro" id="IPR036390">
    <property type="entry name" value="WH_DNA-bd_sf"/>
</dbReference>
<dbReference type="CDD" id="cd07377">
    <property type="entry name" value="WHTH_GntR"/>
    <property type="match status" value="1"/>
</dbReference>
<dbReference type="InterPro" id="IPR036388">
    <property type="entry name" value="WH-like_DNA-bd_sf"/>
</dbReference>
<dbReference type="Proteomes" id="UP001589818">
    <property type="component" value="Unassembled WGS sequence"/>
</dbReference>
<dbReference type="PANTHER" id="PTHR44846:SF1">
    <property type="entry name" value="MANNOSYL-D-GLYCERATE TRANSPORT_METABOLISM SYSTEM REPRESSOR MNGR-RELATED"/>
    <property type="match status" value="1"/>
</dbReference>